<gene>
    <name evidence="2" type="ORF">SAMN04488134_10513</name>
</gene>
<dbReference type="Pfam" id="PF06782">
    <property type="entry name" value="UPF0236"/>
    <property type="match status" value="1"/>
</dbReference>
<dbReference type="AlphaFoldDB" id="A0A1H8MVC3"/>
<sequence>MAAESTYQETARVLKEWTAVDISHTMVGAIVRKVGAAQAKVDEELILELDELTDLPERKAINFLYAETNGVFVRGTEEKKSHEVSHAILYEGWEKNGKRVSLSQPMVKVKQGKLNDTPRESYLKGQKRSVREQRTQHVCLCTFVNQHARLLGLNQGQLRCMSRIHHPLED</sequence>
<accession>A0A1H8MVC3</accession>
<evidence type="ECO:0000313" key="3">
    <source>
        <dbReference type="Proteomes" id="UP000199300"/>
    </source>
</evidence>
<organism evidence="2 3">
    <name type="scientific">Amphibacillus marinus</name>
    <dbReference type="NCBI Taxonomy" id="872970"/>
    <lineage>
        <taxon>Bacteria</taxon>
        <taxon>Bacillati</taxon>
        <taxon>Bacillota</taxon>
        <taxon>Bacilli</taxon>
        <taxon>Bacillales</taxon>
        <taxon>Bacillaceae</taxon>
        <taxon>Amphibacillus</taxon>
    </lineage>
</organism>
<protein>
    <submittedName>
        <fullName evidence="2">Uncharacterized protein family (UPF0236)</fullName>
    </submittedName>
</protein>
<dbReference type="EMBL" id="FODJ01000005">
    <property type="protein sequence ID" value="SEO21229.1"/>
    <property type="molecule type" value="Genomic_DNA"/>
</dbReference>
<evidence type="ECO:0000313" key="2">
    <source>
        <dbReference type="EMBL" id="SEO21229.1"/>
    </source>
</evidence>
<reference evidence="2 3" key="1">
    <citation type="submission" date="2016-10" db="EMBL/GenBank/DDBJ databases">
        <authorList>
            <person name="de Groot N.N."/>
        </authorList>
    </citation>
    <scope>NUCLEOTIDE SEQUENCE [LARGE SCALE GENOMIC DNA]</scope>
    <source>
        <strain evidence="2 3">CGMCC 1.10434</strain>
    </source>
</reference>
<evidence type="ECO:0000256" key="1">
    <source>
        <dbReference type="ARBA" id="ARBA00006539"/>
    </source>
</evidence>
<name>A0A1H8MVC3_9BACI</name>
<proteinExistence type="inferred from homology"/>
<dbReference type="RefSeq" id="WP_143063914.1">
    <property type="nucleotide sequence ID" value="NZ_FODJ01000005.1"/>
</dbReference>
<dbReference type="Proteomes" id="UP000199300">
    <property type="component" value="Unassembled WGS sequence"/>
</dbReference>
<dbReference type="STRING" id="872970.SAMN04488134_10513"/>
<dbReference type="OrthoDB" id="2371514at2"/>
<dbReference type="InterPro" id="IPR009620">
    <property type="entry name" value="UPF0236"/>
</dbReference>
<keyword evidence="3" id="KW-1185">Reference proteome</keyword>
<comment type="similarity">
    <text evidence="1">Belongs to the UPF0236 family.</text>
</comment>